<dbReference type="GO" id="GO:0005886">
    <property type="term" value="C:plasma membrane"/>
    <property type="evidence" value="ECO:0007669"/>
    <property type="project" value="TreeGrafter"/>
</dbReference>
<feature type="region of interest" description="Disordered" evidence="1">
    <location>
        <begin position="1"/>
        <end position="41"/>
    </location>
</feature>
<evidence type="ECO:0000313" key="3">
    <source>
        <dbReference type="EMBL" id="OGH88764.1"/>
    </source>
</evidence>
<organism evidence="3 4">
    <name type="scientific">Candidatus Magasanikbacteria bacterium RIFOXYC2_FULL_42_28</name>
    <dbReference type="NCBI Taxonomy" id="1798704"/>
    <lineage>
        <taxon>Bacteria</taxon>
        <taxon>Candidatus Magasanikiibacteriota</taxon>
    </lineage>
</organism>
<dbReference type="InterPro" id="IPR014729">
    <property type="entry name" value="Rossmann-like_a/b/a_fold"/>
</dbReference>
<dbReference type="InterPro" id="IPR051599">
    <property type="entry name" value="Cell_Envelope_Assoc"/>
</dbReference>
<sequence>MGVENGNVPPGAPNFRFQSEIGDEMSPRLEQSANPEARPQNFQAVIVLGKNWRERPPKDATPDWKPRLSIESEMSALAAGQMYRDGKTTRLIFTGGRTAGGDRASEAEAMRDYLKKKFPEIPEGAIEIESESIDTFANAEGVSSLLQSHGLDNVALLTVGFHLSRADRIFKSKGIKAECFSSEEIMRARSKHHDKLVDRFHGSGRVKWAKVMEFAAKRLLDLDSEGDAVGALAKLVRGDGKKKLQ</sequence>
<proteinExistence type="predicted"/>
<reference evidence="3 4" key="1">
    <citation type="journal article" date="2016" name="Nat. Commun.">
        <title>Thousands of microbial genomes shed light on interconnected biogeochemical processes in an aquifer system.</title>
        <authorList>
            <person name="Anantharaman K."/>
            <person name="Brown C.T."/>
            <person name="Hug L.A."/>
            <person name="Sharon I."/>
            <person name="Castelle C.J."/>
            <person name="Probst A.J."/>
            <person name="Thomas B.C."/>
            <person name="Singh A."/>
            <person name="Wilkins M.J."/>
            <person name="Karaoz U."/>
            <person name="Brodie E.L."/>
            <person name="Williams K.H."/>
            <person name="Hubbard S.S."/>
            <person name="Banfield J.F."/>
        </authorList>
    </citation>
    <scope>NUCLEOTIDE SEQUENCE [LARGE SCALE GENOMIC DNA]</scope>
</reference>
<gene>
    <name evidence="3" type="ORF">A3J93_01585</name>
</gene>
<accession>A0A1F6NYM8</accession>
<evidence type="ECO:0000313" key="4">
    <source>
        <dbReference type="Proteomes" id="UP000177907"/>
    </source>
</evidence>
<dbReference type="InterPro" id="IPR003848">
    <property type="entry name" value="DUF218"/>
</dbReference>
<evidence type="ECO:0000259" key="2">
    <source>
        <dbReference type="Pfam" id="PF02698"/>
    </source>
</evidence>
<dbReference type="STRING" id="1798704.A3J93_01585"/>
<dbReference type="CDD" id="cd06259">
    <property type="entry name" value="YdcF-like"/>
    <property type="match status" value="1"/>
</dbReference>
<dbReference type="EMBL" id="MFQZ01000001">
    <property type="protein sequence ID" value="OGH88764.1"/>
    <property type="molecule type" value="Genomic_DNA"/>
</dbReference>
<feature type="domain" description="DUF218" evidence="2">
    <location>
        <begin position="43"/>
        <end position="177"/>
    </location>
</feature>
<comment type="caution">
    <text evidence="3">The sequence shown here is derived from an EMBL/GenBank/DDBJ whole genome shotgun (WGS) entry which is preliminary data.</text>
</comment>
<dbReference type="Pfam" id="PF02698">
    <property type="entry name" value="DUF218"/>
    <property type="match status" value="1"/>
</dbReference>
<protein>
    <recommendedName>
        <fullName evidence="2">DUF218 domain-containing protein</fullName>
    </recommendedName>
</protein>
<dbReference type="PANTHER" id="PTHR30336:SF20">
    <property type="entry name" value="DUF218 DOMAIN-CONTAINING PROTEIN"/>
    <property type="match status" value="1"/>
</dbReference>
<dbReference type="PANTHER" id="PTHR30336">
    <property type="entry name" value="INNER MEMBRANE PROTEIN, PROBABLE PERMEASE"/>
    <property type="match status" value="1"/>
</dbReference>
<dbReference type="Proteomes" id="UP000177907">
    <property type="component" value="Unassembled WGS sequence"/>
</dbReference>
<dbReference type="AlphaFoldDB" id="A0A1F6NYM8"/>
<name>A0A1F6NYM8_9BACT</name>
<evidence type="ECO:0000256" key="1">
    <source>
        <dbReference type="SAM" id="MobiDB-lite"/>
    </source>
</evidence>
<dbReference type="Gene3D" id="3.40.50.620">
    <property type="entry name" value="HUPs"/>
    <property type="match status" value="1"/>
</dbReference>